<name>A0A1B7LD59_9FIRM</name>
<dbReference type="RefSeq" id="WP_066669270.1">
    <property type="nucleotide sequence ID" value="NZ_LYVF01000171.1"/>
</dbReference>
<dbReference type="EMBL" id="LYVF01000171">
    <property type="protein sequence ID" value="OAT80853.1"/>
    <property type="molecule type" value="Genomic_DNA"/>
</dbReference>
<gene>
    <name evidence="1" type="ORF">A6M21_12340</name>
</gene>
<keyword evidence="2" id="KW-1185">Reference proteome</keyword>
<protein>
    <submittedName>
        <fullName evidence="1">Uncharacterized protein</fullName>
    </submittedName>
</protein>
<evidence type="ECO:0000313" key="2">
    <source>
        <dbReference type="Proteomes" id="UP000078532"/>
    </source>
</evidence>
<comment type="caution">
    <text evidence="1">The sequence shown here is derived from an EMBL/GenBank/DDBJ whole genome shotgun (WGS) entry which is preliminary data.</text>
</comment>
<organism evidence="1 2">
    <name type="scientific">Desulfotomaculum copahuensis</name>
    <dbReference type="NCBI Taxonomy" id="1838280"/>
    <lineage>
        <taxon>Bacteria</taxon>
        <taxon>Bacillati</taxon>
        <taxon>Bacillota</taxon>
        <taxon>Clostridia</taxon>
        <taxon>Eubacteriales</taxon>
        <taxon>Desulfotomaculaceae</taxon>
        <taxon>Desulfotomaculum</taxon>
    </lineage>
</organism>
<evidence type="ECO:0000313" key="1">
    <source>
        <dbReference type="EMBL" id="OAT80853.1"/>
    </source>
</evidence>
<sequence length="61" mass="7010">MEFLDGKRVFIRRDREDNGFDGVVTQVRGKWIYIAVADPDPAGFDGIWVNTDLQREIAVLK</sequence>
<dbReference type="Proteomes" id="UP000078532">
    <property type="component" value="Unassembled WGS sequence"/>
</dbReference>
<reference evidence="1 2" key="1">
    <citation type="submission" date="2016-04" db="EMBL/GenBank/DDBJ databases">
        <authorList>
            <person name="Evans L.H."/>
            <person name="Alamgir A."/>
            <person name="Owens N."/>
            <person name="Weber N.D."/>
            <person name="Virtaneva K."/>
            <person name="Barbian K."/>
            <person name="Babar A."/>
            <person name="Rosenke K."/>
        </authorList>
    </citation>
    <scope>NUCLEOTIDE SEQUENCE [LARGE SCALE GENOMIC DNA]</scope>
    <source>
        <strain evidence="1 2">LMa1</strain>
    </source>
</reference>
<dbReference type="OrthoDB" id="1808819at2"/>
<accession>A0A1B7LD59</accession>
<proteinExistence type="predicted"/>
<dbReference type="AlphaFoldDB" id="A0A1B7LD59"/>